<dbReference type="FunFam" id="1.20.58.670:FF:000002">
    <property type="entry name" value="Exocyst complex component"/>
    <property type="match status" value="1"/>
</dbReference>
<evidence type="ECO:0000256" key="8">
    <source>
        <dbReference type="PIRNR" id="PIRNR025007"/>
    </source>
</evidence>
<dbReference type="GO" id="GO:0006893">
    <property type="term" value="P:Golgi to plasma membrane transport"/>
    <property type="evidence" value="ECO:0007669"/>
    <property type="project" value="TreeGrafter"/>
</dbReference>
<dbReference type="GO" id="GO:0060321">
    <property type="term" value="P:acceptance of pollen"/>
    <property type="evidence" value="ECO:0007669"/>
    <property type="project" value="UniProtKB-ARBA"/>
</dbReference>
<dbReference type="GO" id="GO:0009846">
    <property type="term" value="P:pollen germination"/>
    <property type="evidence" value="ECO:0007669"/>
    <property type="project" value="UniProtKB-ARBA"/>
</dbReference>
<evidence type="ECO:0000256" key="7">
    <source>
        <dbReference type="ARBA" id="ARBA00053307"/>
    </source>
</evidence>
<keyword evidence="6" id="KW-0175">Coiled coil</keyword>
<dbReference type="GO" id="GO:0016020">
    <property type="term" value="C:membrane"/>
    <property type="evidence" value="ECO:0007669"/>
    <property type="project" value="TreeGrafter"/>
</dbReference>
<keyword evidence="4 8" id="KW-0268">Exocytosis</keyword>
<evidence type="ECO:0000256" key="4">
    <source>
        <dbReference type="ARBA" id="ARBA00022483"/>
    </source>
</evidence>
<evidence type="ECO:0000259" key="9">
    <source>
        <dbReference type="Pfam" id="PF04091"/>
    </source>
</evidence>
<dbReference type="GO" id="GO:0000145">
    <property type="term" value="C:exocyst"/>
    <property type="evidence" value="ECO:0007669"/>
    <property type="project" value="UniProtKB-UniRule"/>
</dbReference>
<evidence type="ECO:0000259" key="10">
    <source>
        <dbReference type="Pfam" id="PF20651"/>
    </source>
</evidence>
<dbReference type="InterPro" id="IPR046361">
    <property type="entry name" value="EXOC6/Sec15_C"/>
</dbReference>
<name>A0A6J1D6F5_MOMCH</name>
<dbReference type="GO" id="GO:0005829">
    <property type="term" value="C:cytosol"/>
    <property type="evidence" value="ECO:0007669"/>
    <property type="project" value="UniProtKB-SubCell"/>
</dbReference>
<feature type="domain" description="Exocyst complex subunit EXOC6/Sec15 C-terminal" evidence="9">
    <location>
        <begin position="400"/>
        <end position="752"/>
    </location>
</feature>
<dbReference type="InterPro" id="IPR042045">
    <property type="entry name" value="EXOC6/Sec15_C_dom1"/>
</dbReference>
<evidence type="ECO:0000256" key="6">
    <source>
        <dbReference type="ARBA" id="ARBA00023054"/>
    </source>
</evidence>
<keyword evidence="3 8" id="KW-0813">Transport</keyword>
<evidence type="ECO:0000313" key="11">
    <source>
        <dbReference type="Proteomes" id="UP000504603"/>
    </source>
</evidence>
<evidence type="ECO:0000256" key="1">
    <source>
        <dbReference type="ARBA" id="ARBA00004514"/>
    </source>
</evidence>
<dbReference type="InterPro" id="IPR007225">
    <property type="entry name" value="EXOC6/Sec15"/>
</dbReference>
<dbReference type="GO" id="GO:0009860">
    <property type="term" value="P:pollen tube growth"/>
    <property type="evidence" value="ECO:0007669"/>
    <property type="project" value="UniProtKB-ARBA"/>
</dbReference>
<dbReference type="RefSeq" id="XP_022149234.1">
    <property type="nucleotide sequence ID" value="XM_022293542.1"/>
</dbReference>
<dbReference type="Gene3D" id="1.20.58.670">
    <property type="entry name" value="Dsl1p vesicle tethering complex, Tip20p subunit, domain D"/>
    <property type="match status" value="1"/>
</dbReference>
<evidence type="ECO:0000256" key="3">
    <source>
        <dbReference type="ARBA" id="ARBA00022448"/>
    </source>
</evidence>
<evidence type="ECO:0000313" key="12">
    <source>
        <dbReference type="RefSeq" id="XP_022149234.1"/>
    </source>
</evidence>
<dbReference type="FunFam" id="1.10.357.30:FF:000002">
    <property type="entry name" value="Exocyst complex component"/>
    <property type="match status" value="1"/>
</dbReference>
<dbReference type="PANTHER" id="PTHR12702">
    <property type="entry name" value="SEC15"/>
    <property type="match status" value="1"/>
</dbReference>
<dbReference type="Gene3D" id="1.10.357.30">
    <property type="entry name" value="Exocyst complex subunit Sec15 C-terminal domain, N-terminal subdomain"/>
    <property type="match status" value="1"/>
</dbReference>
<accession>A0A6J1D6F5</accession>
<sequence length="789" mass="89053">MEVKPKRRSAAENGETAEDMVLATLIGNGEDLSPIVRHAFEMGRPETLLHQLKYVVKKKEVEIEELCKTHYEEFIRAVDELRGVLVDAEDLKGELSSDNFKLQEVGSALLVGLEELLECYSIKKNVTEAIKMSKNCVQVLDLCAKCNDYISKGQFYPALKTIDLIEKNYLQKISVKGLRMVIETRIPVIKSHIEKKVFTQFNEWLVHIRSSAKVIGQTAIGHAATARQRDEEMLERQRKAEEQSISGLGDFVYTLDVEDIDEDSILKFDLTPLYRAYHIHTCLGTQEKFCEYYYRNRMLQLNSDLQISSSQPFVESYQTFLAQIAGYFIVEDRAMRTARGLLSAEQVNAMLGTAVGKLTSVLEEQFSLMDSATHLLLVKDYVTLLASTLRKYGYEVGPVLEALDKSRDKYHELLLEECRQQIVDVLANDSYEQMVMKKDSDYENNVLSFNLQTSDIMPAFPYMAPFSSTVPGVCRIVRSFIKGSVDYLSYSVHSNTFDVVKKYSDKFLTDVLNEAILNTIYSSSVGVSQAMQIAANITVLERACDFFLSYAAQLCGMPAGSVERPQANFAAKIVLKTSRDAAYIALLNLVNAKLDEFMDLTENISWTSEEVAASTNDYVHDVLIYLDTIMSTAQQILPLEALYKVGSGALEHISNSIFSAFLSDSVKRFNANAVMAIDNDLKVLETFADERFESTGLSEMYEGGSFRNCLVEARQLIDLLLSSLPENFMNPVIREKNYNMLDSKKVASICEKFKDSPDGIFGSLSSRKTKQSTRKKSMDTLKKRLKDFN</sequence>
<dbReference type="GO" id="GO:0006886">
    <property type="term" value="P:intracellular protein transport"/>
    <property type="evidence" value="ECO:0007669"/>
    <property type="project" value="InterPro"/>
</dbReference>
<dbReference type="Pfam" id="PF20651">
    <property type="entry name" value="EXOC6_Sec15_N"/>
    <property type="match status" value="1"/>
</dbReference>
<comment type="subcellular location">
    <subcellularLocation>
        <location evidence="1">Cytoplasm</location>
        <location evidence="1">Cytosol</location>
    </subcellularLocation>
</comment>
<evidence type="ECO:0000256" key="5">
    <source>
        <dbReference type="ARBA" id="ARBA00022490"/>
    </source>
</evidence>
<keyword evidence="11" id="KW-1185">Reference proteome</keyword>
<dbReference type="PIRSF" id="PIRSF025007">
    <property type="entry name" value="Sec15"/>
    <property type="match status" value="1"/>
</dbReference>
<comment type="function">
    <text evidence="7">Component of the exocyst complex involved in the docking of exocytic vesicles with fusion sites on the plasma membrane during regulated or polarized secretion. Involved in polarized cell growth and organ morphogenesis. During cytokinesis, involved in cell plate initiation, cell plate maturation and formation of new primary cell wall.</text>
</comment>
<dbReference type="KEGG" id="mcha:111017705"/>
<dbReference type="PANTHER" id="PTHR12702:SF0">
    <property type="entry name" value="EXOCYST COMPLEX COMPONENT 6"/>
    <property type="match status" value="1"/>
</dbReference>
<proteinExistence type="inferred from homology"/>
<dbReference type="AlphaFoldDB" id="A0A6J1D6F5"/>
<evidence type="ECO:0000256" key="2">
    <source>
        <dbReference type="ARBA" id="ARBA00007944"/>
    </source>
</evidence>
<dbReference type="InterPro" id="IPR048359">
    <property type="entry name" value="EXOC6_Sec15_N"/>
</dbReference>
<reference evidence="12" key="1">
    <citation type="submission" date="2025-08" db="UniProtKB">
        <authorList>
            <consortium name="RefSeq"/>
        </authorList>
    </citation>
    <scope>IDENTIFICATION</scope>
    <source>
        <strain evidence="12">OHB3-1</strain>
    </source>
</reference>
<dbReference type="GO" id="GO:0090522">
    <property type="term" value="P:vesicle tethering involved in exocytosis"/>
    <property type="evidence" value="ECO:0007669"/>
    <property type="project" value="UniProtKB-UniRule"/>
</dbReference>
<protein>
    <recommendedName>
        <fullName evidence="8">Exocyst complex component</fullName>
    </recommendedName>
</protein>
<dbReference type="Pfam" id="PF04091">
    <property type="entry name" value="Sec15_C"/>
    <property type="match status" value="1"/>
</dbReference>
<feature type="domain" description="Exocyst complex component EXOC6/Sec15 N-terminal" evidence="10">
    <location>
        <begin position="51"/>
        <end position="220"/>
    </location>
</feature>
<dbReference type="GeneID" id="111017705"/>
<dbReference type="InterPro" id="IPR042044">
    <property type="entry name" value="EXOC6PINT-1/Sec15/Tip20_C_dom2"/>
</dbReference>
<dbReference type="OrthoDB" id="10267033at2759"/>
<keyword evidence="5" id="KW-0963">Cytoplasm</keyword>
<gene>
    <name evidence="12" type="primary">LOC111017705</name>
</gene>
<organism evidence="11 12">
    <name type="scientific">Momordica charantia</name>
    <name type="common">Bitter gourd</name>
    <name type="synonym">Balsam pear</name>
    <dbReference type="NCBI Taxonomy" id="3673"/>
    <lineage>
        <taxon>Eukaryota</taxon>
        <taxon>Viridiplantae</taxon>
        <taxon>Streptophyta</taxon>
        <taxon>Embryophyta</taxon>
        <taxon>Tracheophyta</taxon>
        <taxon>Spermatophyta</taxon>
        <taxon>Magnoliopsida</taxon>
        <taxon>eudicotyledons</taxon>
        <taxon>Gunneridae</taxon>
        <taxon>Pentapetalae</taxon>
        <taxon>rosids</taxon>
        <taxon>fabids</taxon>
        <taxon>Cucurbitales</taxon>
        <taxon>Cucurbitaceae</taxon>
        <taxon>Momordiceae</taxon>
        <taxon>Momordica</taxon>
    </lineage>
</organism>
<dbReference type="Proteomes" id="UP000504603">
    <property type="component" value="Unplaced"/>
</dbReference>
<comment type="similarity">
    <text evidence="2 8">Belongs to the SEC15 family.</text>
</comment>